<organism evidence="3 4">
    <name type="scientific">Mycolicibacterium canariasense</name>
    <name type="common">Mycobacterium canariasense</name>
    <dbReference type="NCBI Taxonomy" id="228230"/>
    <lineage>
        <taxon>Bacteria</taxon>
        <taxon>Bacillati</taxon>
        <taxon>Actinomycetota</taxon>
        <taxon>Actinomycetes</taxon>
        <taxon>Mycobacteriales</taxon>
        <taxon>Mycobacteriaceae</taxon>
        <taxon>Mycolicibacterium</taxon>
    </lineage>
</organism>
<reference evidence="4" key="2">
    <citation type="submission" date="2016-02" db="EMBL/GenBank/DDBJ databases">
        <title>Draft genome sequence of five rapidly growing Mycobacterium species.</title>
        <authorList>
            <person name="Katahira K."/>
            <person name="Gotou Y."/>
            <person name="Iida K."/>
            <person name="Ogura Y."/>
            <person name="Hayashi T."/>
        </authorList>
    </citation>
    <scope>NUCLEOTIDE SEQUENCE [LARGE SCALE GENOMIC DNA]</scope>
    <source>
        <strain evidence="4">JCM15298</strain>
    </source>
</reference>
<evidence type="ECO:0000313" key="3">
    <source>
        <dbReference type="EMBL" id="GAS98285.1"/>
    </source>
</evidence>
<evidence type="ECO:0000256" key="2">
    <source>
        <dbReference type="SAM" id="SignalP"/>
    </source>
</evidence>
<dbReference type="PANTHER" id="PTHR35340">
    <property type="entry name" value="PQQ ENZYME REPEAT PROTEIN-RELATED"/>
    <property type="match status" value="1"/>
</dbReference>
<evidence type="ECO:0000313" key="4">
    <source>
        <dbReference type="Proteomes" id="UP000069443"/>
    </source>
</evidence>
<feature type="region of interest" description="Disordered" evidence="1">
    <location>
        <begin position="91"/>
        <end position="112"/>
    </location>
</feature>
<feature type="signal peptide" evidence="2">
    <location>
        <begin position="1"/>
        <end position="23"/>
    </location>
</feature>
<dbReference type="AlphaFoldDB" id="A0A117IBR9"/>
<dbReference type="Proteomes" id="UP000069443">
    <property type="component" value="Unassembled WGS sequence"/>
</dbReference>
<name>A0A117IBR9_MYCCR</name>
<protein>
    <recommendedName>
        <fullName evidence="5">Arylsulfotransferase</fullName>
    </recommendedName>
</protein>
<comment type="caution">
    <text evidence="3">The sequence shown here is derived from an EMBL/GenBank/DDBJ whole genome shotgun (WGS) entry which is preliminary data.</text>
</comment>
<dbReference type="PROSITE" id="PS51257">
    <property type="entry name" value="PROKAR_LIPOPROTEIN"/>
    <property type="match status" value="1"/>
</dbReference>
<dbReference type="PANTHER" id="PTHR35340:SF5">
    <property type="entry name" value="ASST-DOMAIN-CONTAINING PROTEIN"/>
    <property type="match status" value="1"/>
</dbReference>
<dbReference type="InterPro" id="IPR053143">
    <property type="entry name" value="Arylsulfate_ST"/>
</dbReference>
<sequence>MFSRWRSPVVLTGLCGVVAMVVAACGSGGTSAPSHPVLAKTDGGAFAATPVADLLQGGSYTVNVNKPDGLTGDVFYTTGFSAAVDLNKASGTAAQTPSENQTGIRADAPNGTPSGVRIMTKDGHLVWGWDAPNGQGTNNFRTQSLNGEPVLTWWVGSRLNGHGVGEDYIVDSHYHLIKTLTPGDGLSSDAHEFRLTPDGHALITSYKEITTDLSSVGGPKDGKMYDCVATVVDVATGNPLSHWDALQHVPITDSYQKYVPDQVWDPYHMNSIALDPSGNLLISLRHASTVLDVNPSTGTINWQLGGKQSSYRLADGAEFAFQHDAEMPSPDTVTLFNNNSDSGTAGGGLSSLEWIHLDPATHVATLVRNQTHPRNLVAGAMGNLQQIGNGDTFSGWGTAGHISEFGANGDLLYDVSLPGATYRAYFDSWQGTPDDTPNLQIDGTTGHAQWNGATAVRRWKVLSGTDTHHLTSTMTIPATGADSTFTLPKAGLQYQVQALDTTGAVIGTSACVPAV</sequence>
<reference evidence="4" key="1">
    <citation type="journal article" date="2016" name="Genome Announc.">
        <title>Draft Genome Sequences of Five Rapidly Growing Mycobacterium Species, M. thermoresistibile, M. fortuitum subsp. acetamidolyticum, M. canariasense, M. brisbanense, and M. novocastrense.</title>
        <authorList>
            <person name="Katahira K."/>
            <person name="Ogura Y."/>
            <person name="Gotoh Y."/>
            <person name="Hayashi T."/>
        </authorList>
    </citation>
    <scope>NUCLEOTIDE SEQUENCE [LARGE SCALE GENOMIC DNA]</scope>
    <source>
        <strain evidence="4">JCM15298</strain>
    </source>
</reference>
<proteinExistence type="predicted"/>
<accession>A0A117IBR9</accession>
<feature type="chain" id="PRO_5039472968" description="Arylsulfotransferase" evidence="2">
    <location>
        <begin position="24"/>
        <end position="515"/>
    </location>
</feature>
<dbReference type="RefSeq" id="WP_064961373.1">
    <property type="nucleotide sequence ID" value="NZ_BCSY01000081.1"/>
</dbReference>
<dbReference type="EMBL" id="BCSY01000081">
    <property type="protein sequence ID" value="GAS98285.1"/>
    <property type="molecule type" value="Genomic_DNA"/>
</dbReference>
<keyword evidence="4" id="KW-1185">Reference proteome</keyword>
<dbReference type="Pfam" id="PF14269">
    <property type="entry name" value="Arylsulfotran_2"/>
    <property type="match status" value="1"/>
</dbReference>
<keyword evidence="2" id="KW-0732">Signal</keyword>
<gene>
    <name evidence="3" type="ORF">RMCC_5250</name>
</gene>
<evidence type="ECO:0008006" key="5">
    <source>
        <dbReference type="Google" id="ProtNLM"/>
    </source>
</evidence>
<dbReference type="OrthoDB" id="3225323at2"/>
<feature type="compositionally biased region" description="Polar residues" evidence="1">
    <location>
        <begin position="91"/>
        <end position="103"/>
    </location>
</feature>
<evidence type="ECO:0000256" key="1">
    <source>
        <dbReference type="SAM" id="MobiDB-lite"/>
    </source>
</evidence>
<dbReference type="STRING" id="228230.RMCC_5250"/>
<dbReference type="InterPro" id="IPR039535">
    <property type="entry name" value="ASST-like"/>
</dbReference>